<comment type="caution">
    <text evidence="8">The sequence shown here is derived from an EMBL/GenBank/DDBJ whole genome shotgun (WGS) entry which is preliminary data.</text>
</comment>
<dbReference type="SUPFAM" id="SSF54211">
    <property type="entry name" value="Ribosomal protein S5 domain 2-like"/>
    <property type="match status" value="1"/>
</dbReference>
<dbReference type="NCBIfam" id="TIGR00188">
    <property type="entry name" value="rnpA"/>
    <property type="match status" value="1"/>
</dbReference>
<evidence type="ECO:0000256" key="4">
    <source>
        <dbReference type="ARBA" id="ARBA00022801"/>
    </source>
</evidence>
<keyword evidence="3 6" id="KW-0255">Endonuclease</keyword>
<dbReference type="GO" id="GO:0030677">
    <property type="term" value="C:ribonuclease P complex"/>
    <property type="evidence" value="ECO:0007669"/>
    <property type="project" value="TreeGrafter"/>
</dbReference>
<accession>A0A1F4UT93</accession>
<keyword evidence="5 6" id="KW-0694">RNA-binding</keyword>
<dbReference type="HAMAP" id="MF_00227">
    <property type="entry name" value="RNase_P"/>
    <property type="match status" value="1"/>
</dbReference>
<comment type="catalytic activity">
    <reaction evidence="6">
        <text>Endonucleolytic cleavage of RNA, removing 5'-extranucleotides from tRNA precursor.</text>
        <dbReference type="EC" id="3.1.26.5"/>
    </reaction>
</comment>
<dbReference type="Pfam" id="PF00825">
    <property type="entry name" value="Ribonuclease_P"/>
    <property type="match status" value="1"/>
</dbReference>
<proteinExistence type="inferred from homology"/>
<dbReference type="Gene3D" id="3.30.230.10">
    <property type="match status" value="1"/>
</dbReference>
<dbReference type="InterPro" id="IPR014721">
    <property type="entry name" value="Ribsml_uS5_D2-typ_fold_subgr"/>
</dbReference>
<evidence type="ECO:0000256" key="7">
    <source>
        <dbReference type="NCBIfam" id="TIGR00188"/>
    </source>
</evidence>
<dbReference type="GO" id="GO:0042781">
    <property type="term" value="F:3'-tRNA processing endoribonuclease activity"/>
    <property type="evidence" value="ECO:0007669"/>
    <property type="project" value="TreeGrafter"/>
</dbReference>
<dbReference type="GO" id="GO:0004526">
    <property type="term" value="F:ribonuclease P activity"/>
    <property type="evidence" value="ECO:0007669"/>
    <property type="project" value="UniProtKB-UniRule"/>
</dbReference>
<keyword evidence="1 6" id="KW-0819">tRNA processing</keyword>
<evidence type="ECO:0000256" key="1">
    <source>
        <dbReference type="ARBA" id="ARBA00022694"/>
    </source>
</evidence>
<evidence type="ECO:0000256" key="6">
    <source>
        <dbReference type="HAMAP-Rule" id="MF_00227"/>
    </source>
</evidence>
<comment type="function">
    <text evidence="6">RNaseP catalyzes the removal of the 5'-leader sequence from pre-tRNA to produce the mature 5'-terminus. It can also cleave other RNA substrates such as 4.5S RNA. The protein component plays an auxiliary but essential role in vivo by binding to the 5'-leader sequence and broadening the substrate specificity of the ribozyme.</text>
</comment>
<name>A0A1F4UT93_UNCKA</name>
<dbReference type="PANTHER" id="PTHR33992:SF1">
    <property type="entry name" value="RIBONUCLEASE P PROTEIN COMPONENT"/>
    <property type="match status" value="1"/>
</dbReference>
<dbReference type="InterPro" id="IPR000100">
    <property type="entry name" value="RNase_P"/>
</dbReference>
<evidence type="ECO:0000313" key="9">
    <source>
        <dbReference type="Proteomes" id="UP000177458"/>
    </source>
</evidence>
<sequence length="116" mass="13939">MMLKKQHRLSTDYEFKLTRKYGRNLVSRYFYLYVLKPQNYEGQTRVGIIVSNKFDKSAVKRNRIKRIYREIIRNNLDKIPPKLWIIVYPKISSQGAKYEDVNTEFTDILQKEFIAG</sequence>
<dbReference type="AlphaFoldDB" id="A0A1F4UT93"/>
<keyword evidence="2 6" id="KW-0540">Nuclease</keyword>
<organism evidence="8 9">
    <name type="scientific">candidate division WWE3 bacterium RIFCSPLOWO2_01_FULL_37_15</name>
    <dbReference type="NCBI Taxonomy" id="1802622"/>
    <lineage>
        <taxon>Bacteria</taxon>
        <taxon>Katanobacteria</taxon>
    </lineage>
</organism>
<gene>
    <name evidence="6" type="primary">rnpA</name>
    <name evidence="8" type="ORF">A3A69_00935</name>
</gene>
<evidence type="ECO:0000256" key="3">
    <source>
        <dbReference type="ARBA" id="ARBA00022759"/>
    </source>
</evidence>
<comment type="similarity">
    <text evidence="6">Belongs to the RnpA family.</text>
</comment>
<protein>
    <recommendedName>
        <fullName evidence="6 7">Ribonuclease P protein component</fullName>
        <shortName evidence="6">RNase P protein</shortName>
        <shortName evidence="6">RNaseP protein</shortName>
        <ecNumber evidence="6 7">3.1.26.5</ecNumber>
    </recommendedName>
    <alternativeName>
        <fullName evidence="6">Protein C5</fullName>
    </alternativeName>
</protein>
<dbReference type="GO" id="GO:0000049">
    <property type="term" value="F:tRNA binding"/>
    <property type="evidence" value="ECO:0007669"/>
    <property type="project" value="UniProtKB-UniRule"/>
</dbReference>
<comment type="subunit">
    <text evidence="6">Consists of a catalytic RNA component (M1 or rnpB) and a protein subunit.</text>
</comment>
<evidence type="ECO:0000313" key="8">
    <source>
        <dbReference type="EMBL" id="OGC48112.1"/>
    </source>
</evidence>
<dbReference type="InterPro" id="IPR020568">
    <property type="entry name" value="Ribosomal_Su5_D2-typ_SF"/>
</dbReference>
<dbReference type="EMBL" id="MEVF01000048">
    <property type="protein sequence ID" value="OGC48112.1"/>
    <property type="molecule type" value="Genomic_DNA"/>
</dbReference>
<evidence type="ECO:0000256" key="2">
    <source>
        <dbReference type="ARBA" id="ARBA00022722"/>
    </source>
</evidence>
<keyword evidence="4 6" id="KW-0378">Hydrolase</keyword>
<reference evidence="8 9" key="1">
    <citation type="journal article" date="2016" name="Nat. Commun.">
        <title>Thousands of microbial genomes shed light on interconnected biogeochemical processes in an aquifer system.</title>
        <authorList>
            <person name="Anantharaman K."/>
            <person name="Brown C.T."/>
            <person name="Hug L.A."/>
            <person name="Sharon I."/>
            <person name="Castelle C.J."/>
            <person name="Probst A.J."/>
            <person name="Thomas B.C."/>
            <person name="Singh A."/>
            <person name="Wilkins M.J."/>
            <person name="Karaoz U."/>
            <person name="Brodie E.L."/>
            <person name="Williams K.H."/>
            <person name="Hubbard S.S."/>
            <person name="Banfield J.F."/>
        </authorList>
    </citation>
    <scope>NUCLEOTIDE SEQUENCE [LARGE SCALE GENOMIC DNA]</scope>
</reference>
<dbReference type="PANTHER" id="PTHR33992">
    <property type="entry name" value="RIBONUCLEASE P PROTEIN COMPONENT"/>
    <property type="match status" value="1"/>
</dbReference>
<dbReference type="Proteomes" id="UP000177458">
    <property type="component" value="Unassembled WGS sequence"/>
</dbReference>
<dbReference type="GO" id="GO:0001682">
    <property type="term" value="P:tRNA 5'-leader removal"/>
    <property type="evidence" value="ECO:0007669"/>
    <property type="project" value="UniProtKB-UniRule"/>
</dbReference>
<evidence type="ECO:0000256" key="5">
    <source>
        <dbReference type="ARBA" id="ARBA00022884"/>
    </source>
</evidence>
<dbReference type="EC" id="3.1.26.5" evidence="6 7"/>